<dbReference type="RefSeq" id="WP_267535676.1">
    <property type="nucleotide sequence ID" value="NZ_JAPNKA010000001.1"/>
</dbReference>
<gene>
    <name evidence="1" type="ORF">OV287_20235</name>
</gene>
<name>A0ABT4A5A6_9BACT</name>
<dbReference type="Proteomes" id="UP001207654">
    <property type="component" value="Unassembled WGS sequence"/>
</dbReference>
<reference evidence="1 2" key="1">
    <citation type="submission" date="2022-11" db="EMBL/GenBank/DDBJ databases">
        <title>Minimal conservation of predation-associated metabolite biosynthetic gene clusters underscores biosynthetic potential of Myxococcota including descriptions for ten novel species: Archangium lansinium sp. nov., Myxococcus landrumus sp. nov., Nannocystis bai.</title>
        <authorList>
            <person name="Ahearne A."/>
            <person name="Stevens C."/>
            <person name="Phillips K."/>
        </authorList>
    </citation>
    <scope>NUCLEOTIDE SEQUENCE [LARGE SCALE GENOMIC DNA]</scope>
    <source>
        <strain evidence="1 2">MIWBW</strain>
    </source>
</reference>
<organism evidence="1 2">
    <name type="scientific">Archangium lansingense</name>
    <dbReference type="NCBI Taxonomy" id="2995310"/>
    <lineage>
        <taxon>Bacteria</taxon>
        <taxon>Pseudomonadati</taxon>
        <taxon>Myxococcota</taxon>
        <taxon>Myxococcia</taxon>
        <taxon>Myxococcales</taxon>
        <taxon>Cystobacterineae</taxon>
        <taxon>Archangiaceae</taxon>
        <taxon>Archangium</taxon>
    </lineage>
</organism>
<comment type="caution">
    <text evidence="1">The sequence shown here is derived from an EMBL/GenBank/DDBJ whole genome shotgun (WGS) entry which is preliminary data.</text>
</comment>
<keyword evidence="2" id="KW-1185">Reference proteome</keyword>
<evidence type="ECO:0000313" key="1">
    <source>
        <dbReference type="EMBL" id="MCY1076814.1"/>
    </source>
</evidence>
<proteinExistence type="predicted"/>
<accession>A0ABT4A5A6</accession>
<dbReference type="EMBL" id="JAPNKA010000001">
    <property type="protein sequence ID" value="MCY1076814.1"/>
    <property type="molecule type" value="Genomic_DNA"/>
</dbReference>
<sequence>MTKKTDLEQLTAHFGMRIISRRGKHRSPGGDYVYGASGALHRLDDESLIQSAHCYGDDAQEADDNVRAQLLAFAEAEELKLRAPDKNKD</sequence>
<protein>
    <submittedName>
        <fullName evidence="1">Uncharacterized protein</fullName>
    </submittedName>
</protein>
<evidence type="ECO:0000313" key="2">
    <source>
        <dbReference type="Proteomes" id="UP001207654"/>
    </source>
</evidence>